<reference evidence="1" key="1">
    <citation type="submission" date="2018-05" db="EMBL/GenBank/DDBJ databases">
        <authorList>
            <person name="Lanie J.A."/>
            <person name="Ng W.-L."/>
            <person name="Kazmierczak K.M."/>
            <person name="Andrzejewski T.M."/>
            <person name="Davidsen T.M."/>
            <person name="Wayne K.J."/>
            <person name="Tettelin H."/>
            <person name="Glass J.I."/>
            <person name="Rusch D."/>
            <person name="Podicherti R."/>
            <person name="Tsui H.-C.T."/>
            <person name="Winkler M.E."/>
        </authorList>
    </citation>
    <scope>NUCLEOTIDE SEQUENCE</scope>
</reference>
<sequence length="40" mass="4702">NNENVPKRGMEITSIHTLSSRRKHFLGAKQLFIEDQRGHR</sequence>
<organism evidence="1">
    <name type="scientific">marine metagenome</name>
    <dbReference type="NCBI Taxonomy" id="408172"/>
    <lineage>
        <taxon>unclassified sequences</taxon>
        <taxon>metagenomes</taxon>
        <taxon>ecological metagenomes</taxon>
    </lineage>
</organism>
<feature type="non-terminal residue" evidence="1">
    <location>
        <position position="1"/>
    </location>
</feature>
<gene>
    <name evidence="1" type="ORF">METZ01_LOCUS343289</name>
</gene>
<accession>A0A382R006</accession>
<evidence type="ECO:0000313" key="1">
    <source>
        <dbReference type="EMBL" id="SVC90435.1"/>
    </source>
</evidence>
<dbReference type="EMBL" id="UINC01117772">
    <property type="protein sequence ID" value="SVC90435.1"/>
    <property type="molecule type" value="Genomic_DNA"/>
</dbReference>
<name>A0A382R006_9ZZZZ</name>
<proteinExistence type="predicted"/>
<protein>
    <submittedName>
        <fullName evidence="1">Uncharacterized protein</fullName>
    </submittedName>
</protein>
<dbReference type="AlphaFoldDB" id="A0A382R006"/>